<reference evidence="2" key="1">
    <citation type="submission" date="2017-01" db="EMBL/GenBank/DDBJ databases">
        <authorList>
            <person name="Varghese N."/>
            <person name="Submissions S."/>
        </authorList>
    </citation>
    <scope>NUCLEOTIDE SEQUENCE [LARGE SCALE GENOMIC DNA]</scope>
    <source>
        <strain evidence="2">CGMCC 1.7737</strain>
    </source>
</reference>
<gene>
    <name evidence="1" type="ORF">SAMN05421858_2531</name>
</gene>
<accession>A0A1N7BFR5</accession>
<protein>
    <submittedName>
        <fullName evidence="1">Uncharacterized protein</fullName>
    </submittedName>
</protein>
<organism evidence="1 2">
    <name type="scientific">Haladaptatus litoreus</name>
    <dbReference type="NCBI Taxonomy" id="553468"/>
    <lineage>
        <taxon>Archaea</taxon>
        <taxon>Methanobacteriati</taxon>
        <taxon>Methanobacteriota</taxon>
        <taxon>Stenosarchaea group</taxon>
        <taxon>Halobacteria</taxon>
        <taxon>Halobacteriales</taxon>
        <taxon>Haladaptataceae</taxon>
        <taxon>Haladaptatus</taxon>
    </lineage>
</organism>
<proteinExistence type="predicted"/>
<evidence type="ECO:0000313" key="2">
    <source>
        <dbReference type="Proteomes" id="UP000186914"/>
    </source>
</evidence>
<dbReference type="EMBL" id="FTNO01000002">
    <property type="protein sequence ID" value="SIR50175.1"/>
    <property type="molecule type" value="Genomic_DNA"/>
</dbReference>
<keyword evidence="2" id="KW-1185">Reference proteome</keyword>
<dbReference type="Proteomes" id="UP000186914">
    <property type="component" value="Unassembled WGS sequence"/>
</dbReference>
<dbReference type="AlphaFoldDB" id="A0A1N7BFR5"/>
<evidence type="ECO:0000313" key="1">
    <source>
        <dbReference type="EMBL" id="SIR50175.1"/>
    </source>
</evidence>
<name>A0A1N7BFR5_9EURY</name>
<sequence>MFTLVLMSDEIRFILPADEDFLIAIVTDTPPWVVFIERISFWPPLLRHIREEYLLP</sequence>